<comment type="caution">
    <text evidence="10">The sequence shown here is derived from an EMBL/GenBank/DDBJ whole genome shotgun (WGS) entry which is preliminary data.</text>
</comment>
<dbReference type="Proteomes" id="UP001152747">
    <property type="component" value="Unassembled WGS sequence"/>
</dbReference>
<dbReference type="EC" id="2.4.1.-" evidence="8"/>
<dbReference type="EMBL" id="CANHGI010000004">
    <property type="protein sequence ID" value="CAI5449124.1"/>
    <property type="molecule type" value="Genomic_DNA"/>
</dbReference>
<keyword evidence="7" id="KW-0472">Membrane</keyword>
<keyword evidence="11" id="KW-1185">Reference proteome</keyword>
<name>A0A9P1N424_9PELO</name>
<keyword evidence="6" id="KW-1133">Transmembrane helix</keyword>
<comment type="similarity">
    <text evidence="2 8">Belongs to the glycosyltransferase 92 family.</text>
</comment>
<protein>
    <recommendedName>
        <fullName evidence="8">Glycosyltransferase family 92 protein</fullName>
        <ecNumber evidence="8">2.4.1.-</ecNumber>
    </recommendedName>
</protein>
<dbReference type="PANTHER" id="PTHR21461">
    <property type="entry name" value="GLYCOSYLTRANSFERASE FAMILY 92 PROTEIN"/>
    <property type="match status" value="1"/>
</dbReference>
<dbReference type="AlphaFoldDB" id="A0A9P1N424"/>
<keyword evidence="9" id="KW-0175">Coiled coil</keyword>
<evidence type="ECO:0000256" key="8">
    <source>
        <dbReference type="RuleBase" id="RU366017"/>
    </source>
</evidence>
<keyword evidence="3 8" id="KW-0328">Glycosyltransferase</keyword>
<evidence type="ECO:0000256" key="5">
    <source>
        <dbReference type="ARBA" id="ARBA00022692"/>
    </source>
</evidence>
<dbReference type="GO" id="GO:0016020">
    <property type="term" value="C:membrane"/>
    <property type="evidence" value="ECO:0007669"/>
    <property type="project" value="UniProtKB-SubCell"/>
</dbReference>
<dbReference type="GO" id="GO:0016757">
    <property type="term" value="F:glycosyltransferase activity"/>
    <property type="evidence" value="ECO:0007669"/>
    <property type="project" value="UniProtKB-UniRule"/>
</dbReference>
<organism evidence="10 11">
    <name type="scientific">Caenorhabditis angaria</name>
    <dbReference type="NCBI Taxonomy" id="860376"/>
    <lineage>
        <taxon>Eukaryota</taxon>
        <taxon>Metazoa</taxon>
        <taxon>Ecdysozoa</taxon>
        <taxon>Nematoda</taxon>
        <taxon>Chromadorea</taxon>
        <taxon>Rhabditida</taxon>
        <taxon>Rhabditina</taxon>
        <taxon>Rhabditomorpha</taxon>
        <taxon>Rhabditoidea</taxon>
        <taxon>Rhabditidae</taxon>
        <taxon>Peloderinae</taxon>
        <taxon>Caenorhabditis</taxon>
    </lineage>
</organism>
<gene>
    <name evidence="10" type="ORF">CAMP_LOCUS11761</name>
</gene>
<feature type="coiled-coil region" evidence="9">
    <location>
        <begin position="64"/>
        <end position="91"/>
    </location>
</feature>
<keyword evidence="4 8" id="KW-0808">Transferase</keyword>
<keyword evidence="5" id="KW-0812">Transmembrane</keyword>
<reference evidence="10" key="1">
    <citation type="submission" date="2022-11" db="EMBL/GenBank/DDBJ databases">
        <authorList>
            <person name="Kikuchi T."/>
        </authorList>
    </citation>
    <scope>NUCLEOTIDE SEQUENCE</scope>
    <source>
        <strain evidence="10">PS1010</strain>
    </source>
</reference>
<dbReference type="OrthoDB" id="5833770at2759"/>
<dbReference type="InterPro" id="IPR008166">
    <property type="entry name" value="Glyco_transf_92"/>
</dbReference>
<evidence type="ECO:0000256" key="2">
    <source>
        <dbReference type="ARBA" id="ARBA00007647"/>
    </source>
</evidence>
<evidence type="ECO:0000256" key="4">
    <source>
        <dbReference type="ARBA" id="ARBA00022679"/>
    </source>
</evidence>
<dbReference type="Pfam" id="PF01697">
    <property type="entry name" value="Glyco_transf_92"/>
    <property type="match status" value="1"/>
</dbReference>
<dbReference type="PANTHER" id="PTHR21461:SF8">
    <property type="entry name" value="DOLICHYL-PHOSPHATE-MANNOSE--PROTEIN MANNOSYLTRANSFERASE-RELATED"/>
    <property type="match status" value="1"/>
</dbReference>
<comment type="subcellular location">
    <subcellularLocation>
        <location evidence="1">Membrane</location>
        <topology evidence="1">Single-pass membrane protein</topology>
    </subcellularLocation>
</comment>
<evidence type="ECO:0000256" key="3">
    <source>
        <dbReference type="ARBA" id="ARBA00022676"/>
    </source>
</evidence>
<evidence type="ECO:0000256" key="1">
    <source>
        <dbReference type="ARBA" id="ARBA00004167"/>
    </source>
</evidence>
<sequence length="568" mass="66112">MVDNLDILPNWKLIDEISIPLLETGVGTLPILQAALPSVLAIDLQDEKISERYRKIIRISQLQIQHLLKSQQELLKHLEKLENEIEESKKVAKIDQFGKFKSNLDNLTVFSAYSNPDKITVILASRGYLNRRVYCRLFNKEKIEIYQETSVVFPEFTVNCNPDFHGQAKFVGISINSKDPIKKLTKLIEYSDPKPIFDFTICLAPIFGSSPKIFLLAEFLEFYKVQKADHFIVYLFEFSENVENFLKTYEKENVEIVKISSNSSKCVNRHRCRHEMQLQDCIYRSRKISRFVGTVDLDERIWATKQDRNIFDFLESSQSVAEYRFQCQWTLRYSEIPYDPKNNQNHNLHEILPILKWHNTSHVAPQNHTSKSIVRPEFVDSMGVHGVQKYSLKIENPLMLVDPDEFVVRHYRLVDGWNYFLNETESFGNFTIFYPNPTFIKTLIERVKYALNRFFAYQNSHKNLGIFRFIDFAKTLYEIKMSTSEQKATDKCVQLRKKSAKELEEMATARSKGGTMSAESVDEPVALVSCPSETSMQKLNNDLKKVKIVKDFNSAETHLENPDKKGEK</sequence>
<evidence type="ECO:0000256" key="9">
    <source>
        <dbReference type="SAM" id="Coils"/>
    </source>
</evidence>
<evidence type="ECO:0000256" key="7">
    <source>
        <dbReference type="ARBA" id="ARBA00023136"/>
    </source>
</evidence>
<evidence type="ECO:0000313" key="10">
    <source>
        <dbReference type="EMBL" id="CAI5449124.1"/>
    </source>
</evidence>
<dbReference type="GO" id="GO:0005737">
    <property type="term" value="C:cytoplasm"/>
    <property type="evidence" value="ECO:0007669"/>
    <property type="project" value="TreeGrafter"/>
</dbReference>
<proteinExistence type="inferred from homology"/>
<evidence type="ECO:0000313" key="11">
    <source>
        <dbReference type="Proteomes" id="UP001152747"/>
    </source>
</evidence>
<accession>A0A9P1N424</accession>
<evidence type="ECO:0000256" key="6">
    <source>
        <dbReference type="ARBA" id="ARBA00022989"/>
    </source>
</evidence>